<evidence type="ECO:0000256" key="4">
    <source>
        <dbReference type="ARBA" id="ARBA00023163"/>
    </source>
</evidence>
<evidence type="ECO:0000259" key="5">
    <source>
        <dbReference type="Pfam" id="PF08281"/>
    </source>
</evidence>
<evidence type="ECO:0000256" key="1">
    <source>
        <dbReference type="ARBA" id="ARBA00010641"/>
    </source>
</evidence>
<dbReference type="GO" id="GO:0006352">
    <property type="term" value="P:DNA-templated transcription initiation"/>
    <property type="evidence" value="ECO:0007669"/>
    <property type="project" value="InterPro"/>
</dbReference>
<dbReference type="GO" id="GO:0003677">
    <property type="term" value="F:DNA binding"/>
    <property type="evidence" value="ECO:0007669"/>
    <property type="project" value="InterPro"/>
</dbReference>
<proteinExistence type="inferred from homology"/>
<comment type="caution">
    <text evidence="6">The sequence shown here is derived from an EMBL/GenBank/DDBJ whole genome shotgun (WGS) entry which is preliminary data.</text>
</comment>
<dbReference type="PANTHER" id="PTHR43133:SF46">
    <property type="entry name" value="RNA POLYMERASE SIGMA-70 FACTOR ECF SUBFAMILY"/>
    <property type="match status" value="1"/>
</dbReference>
<keyword evidence="7" id="KW-1185">Reference proteome</keyword>
<sequence>MREGGKSNAIIWESFLAGDKEAFAHIYNLYVESMYRYGTKLCSDENLVKDAIQEIFLDLFLKRHKNKTNPENLHYYLILALKRNLIKKLKRNRKLVEEEDFETEFEPEYSIEKIIIEDEEETELNRRVKKVLSTLPAKQKEAIYLRFNESMEYQEIAQVLNISVESVRKQVYRALSSIRKQFGKQGPVLFLFNLKKS</sequence>
<dbReference type="Gene3D" id="1.10.1740.10">
    <property type="match status" value="1"/>
</dbReference>
<dbReference type="InterPro" id="IPR036388">
    <property type="entry name" value="WH-like_DNA-bd_sf"/>
</dbReference>
<dbReference type="OrthoDB" id="1121921at2"/>
<keyword evidence="4" id="KW-0804">Transcription</keyword>
<protein>
    <submittedName>
        <fullName evidence="6">Sigma-70 family RNA polymerase sigma factor</fullName>
    </submittedName>
</protein>
<comment type="similarity">
    <text evidence="1">Belongs to the sigma-70 factor family. ECF subfamily.</text>
</comment>
<dbReference type="InterPro" id="IPR039425">
    <property type="entry name" value="RNA_pol_sigma-70-like"/>
</dbReference>
<dbReference type="Pfam" id="PF08281">
    <property type="entry name" value="Sigma70_r4_2"/>
    <property type="match status" value="1"/>
</dbReference>
<dbReference type="Proteomes" id="UP000266441">
    <property type="component" value="Unassembled WGS sequence"/>
</dbReference>
<dbReference type="CDD" id="cd06171">
    <property type="entry name" value="Sigma70_r4"/>
    <property type="match status" value="1"/>
</dbReference>
<reference evidence="6 7" key="1">
    <citation type="journal article" date="2015" name="Int. J. Syst. Evol. Microbiol.">
        <title>Mariniphaga sediminis sp. nov., isolated from coastal sediment.</title>
        <authorList>
            <person name="Wang F.Q."/>
            <person name="Shen Q.Y."/>
            <person name="Chen G.J."/>
            <person name="Du Z.J."/>
        </authorList>
    </citation>
    <scope>NUCLEOTIDE SEQUENCE [LARGE SCALE GENOMIC DNA]</scope>
    <source>
        <strain evidence="6 7">SY21</strain>
    </source>
</reference>
<dbReference type="SUPFAM" id="SSF88659">
    <property type="entry name" value="Sigma3 and sigma4 domains of RNA polymerase sigma factors"/>
    <property type="match status" value="1"/>
</dbReference>
<dbReference type="EMBL" id="QWET01000031">
    <property type="protein sequence ID" value="RIH62921.1"/>
    <property type="molecule type" value="Genomic_DNA"/>
</dbReference>
<feature type="domain" description="RNA polymerase sigma factor 70 region 4 type 2" evidence="5">
    <location>
        <begin position="127"/>
        <end position="176"/>
    </location>
</feature>
<name>A0A399CWY6_9BACT</name>
<keyword evidence="3" id="KW-0731">Sigma factor</keyword>
<evidence type="ECO:0000256" key="2">
    <source>
        <dbReference type="ARBA" id="ARBA00023015"/>
    </source>
</evidence>
<evidence type="ECO:0000313" key="6">
    <source>
        <dbReference type="EMBL" id="RIH62921.1"/>
    </source>
</evidence>
<keyword evidence="2" id="KW-0805">Transcription regulation</keyword>
<evidence type="ECO:0000313" key="7">
    <source>
        <dbReference type="Proteomes" id="UP000266441"/>
    </source>
</evidence>
<dbReference type="InterPro" id="IPR013249">
    <property type="entry name" value="RNA_pol_sigma70_r4_t2"/>
</dbReference>
<dbReference type="InterPro" id="IPR014284">
    <property type="entry name" value="RNA_pol_sigma-70_dom"/>
</dbReference>
<dbReference type="SUPFAM" id="SSF88946">
    <property type="entry name" value="Sigma2 domain of RNA polymerase sigma factors"/>
    <property type="match status" value="1"/>
</dbReference>
<organism evidence="6 7">
    <name type="scientific">Mariniphaga sediminis</name>
    <dbReference type="NCBI Taxonomy" id="1628158"/>
    <lineage>
        <taxon>Bacteria</taxon>
        <taxon>Pseudomonadati</taxon>
        <taxon>Bacteroidota</taxon>
        <taxon>Bacteroidia</taxon>
        <taxon>Marinilabiliales</taxon>
        <taxon>Prolixibacteraceae</taxon>
        <taxon>Mariniphaga</taxon>
    </lineage>
</organism>
<dbReference type="RefSeq" id="WP_119352165.1">
    <property type="nucleotide sequence ID" value="NZ_QWET01000031.1"/>
</dbReference>
<dbReference type="InterPro" id="IPR013324">
    <property type="entry name" value="RNA_pol_sigma_r3/r4-like"/>
</dbReference>
<dbReference type="InterPro" id="IPR013325">
    <property type="entry name" value="RNA_pol_sigma_r2"/>
</dbReference>
<dbReference type="PANTHER" id="PTHR43133">
    <property type="entry name" value="RNA POLYMERASE ECF-TYPE SIGMA FACTO"/>
    <property type="match status" value="1"/>
</dbReference>
<evidence type="ECO:0000256" key="3">
    <source>
        <dbReference type="ARBA" id="ARBA00023082"/>
    </source>
</evidence>
<gene>
    <name evidence="6" type="ORF">D1164_22515</name>
</gene>
<dbReference type="Gene3D" id="1.10.10.10">
    <property type="entry name" value="Winged helix-like DNA-binding domain superfamily/Winged helix DNA-binding domain"/>
    <property type="match status" value="1"/>
</dbReference>
<accession>A0A399CWY6</accession>
<dbReference type="NCBIfam" id="TIGR02937">
    <property type="entry name" value="sigma70-ECF"/>
    <property type="match status" value="1"/>
</dbReference>
<dbReference type="GO" id="GO:0016987">
    <property type="term" value="F:sigma factor activity"/>
    <property type="evidence" value="ECO:0007669"/>
    <property type="project" value="UniProtKB-KW"/>
</dbReference>
<dbReference type="AlphaFoldDB" id="A0A399CWY6"/>